<sequence length="118" mass="13006">MALSSPRPKTPRGHRNPLSRSVPTQNYLLGHLREGSFACSSVISKRQARLNSSSSRDHSLPLRDALSCMIIETVFSACLSACPRPLADKCEATALKISLPLHEVGRPIKSAFCWYVKE</sequence>
<evidence type="ECO:0000313" key="2">
    <source>
        <dbReference type="EMBL" id="VEL20512.1"/>
    </source>
</evidence>
<reference evidence="2" key="1">
    <citation type="submission" date="2018-11" db="EMBL/GenBank/DDBJ databases">
        <authorList>
            <consortium name="Pathogen Informatics"/>
        </authorList>
    </citation>
    <scope>NUCLEOTIDE SEQUENCE</scope>
</reference>
<protein>
    <submittedName>
        <fullName evidence="2">Uncharacterized protein</fullName>
    </submittedName>
</protein>
<dbReference type="EMBL" id="CAAALY010046815">
    <property type="protein sequence ID" value="VEL20512.1"/>
    <property type="molecule type" value="Genomic_DNA"/>
</dbReference>
<evidence type="ECO:0000313" key="3">
    <source>
        <dbReference type="Proteomes" id="UP000784294"/>
    </source>
</evidence>
<name>A0A3S5FDR4_9PLAT</name>
<gene>
    <name evidence="2" type="ORF">PXEA_LOCUS13952</name>
</gene>
<keyword evidence="3" id="KW-1185">Reference proteome</keyword>
<proteinExistence type="predicted"/>
<dbReference type="AlphaFoldDB" id="A0A3S5FDR4"/>
<dbReference type="Proteomes" id="UP000784294">
    <property type="component" value="Unassembled WGS sequence"/>
</dbReference>
<evidence type="ECO:0000256" key="1">
    <source>
        <dbReference type="SAM" id="MobiDB-lite"/>
    </source>
</evidence>
<feature type="region of interest" description="Disordered" evidence="1">
    <location>
        <begin position="1"/>
        <end position="22"/>
    </location>
</feature>
<accession>A0A3S5FDR4</accession>
<comment type="caution">
    <text evidence="2">The sequence shown here is derived from an EMBL/GenBank/DDBJ whole genome shotgun (WGS) entry which is preliminary data.</text>
</comment>
<organism evidence="2 3">
    <name type="scientific">Protopolystoma xenopodis</name>
    <dbReference type="NCBI Taxonomy" id="117903"/>
    <lineage>
        <taxon>Eukaryota</taxon>
        <taxon>Metazoa</taxon>
        <taxon>Spiralia</taxon>
        <taxon>Lophotrochozoa</taxon>
        <taxon>Platyhelminthes</taxon>
        <taxon>Monogenea</taxon>
        <taxon>Polyopisthocotylea</taxon>
        <taxon>Polystomatidea</taxon>
        <taxon>Polystomatidae</taxon>
        <taxon>Protopolystoma</taxon>
    </lineage>
</organism>